<dbReference type="InterPro" id="IPR057895">
    <property type="entry name" value="Mom"/>
</dbReference>
<accession>A0AAU7TB38</accession>
<name>A0AAU7TB38_9ACTN</name>
<reference evidence="1" key="1">
    <citation type="submission" date="2024-06" db="EMBL/GenBank/DDBJ databases">
        <title>Kribbella sp. strain HUAS MG21 genome sequences.</title>
        <authorList>
            <person name="Mo P."/>
        </authorList>
    </citation>
    <scope>NUCLEOTIDE SEQUENCE</scope>
    <source>
        <strain evidence="1">HUAS MG21</strain>
    </source>
</reference>
<dbReference type="RefSeq" id="WP_350276752.1">
    <property type="nucleotide sequence ID" value="NZ_CP158165.1"/>
</dbReference>
<sequence>MSTIGPGSEALVSIDSNLLGIASTPYRTVIAPSQDLERLSPADGLCLADCRSHAPVFAGMVVAAASRHYVPSRALSVRALLQLPRLARTDGVVSRRRVIAELNHCAARLRHDQQSLSELIPRDEYGLSDLRFVGLESAVADRIFGRLHYLRSARAGSMNFALVDPLNRLPVTLCSVSPLEWKRVGRQLRTQFGIPLEGAWDVSRVYSFDVAPANAISYLLGRVRQWIRRELPTAQVLTTAVDPNLGFTGSSYRSANWQKWMSIAARPYLYVDGLYATPRQLRARFGDANLSHLRATHSEHRFEQSRARLLNSAIFCSRLRGETEQVAPADCRVLRR</sequence>
<dbReference type="Pfam" id="PF25680">
    <property type="entry name" value="Mom"/>
    <property type="match status" value="1"/>
</dbReference>
<organism evidence="1">
    <name type="scientific">Kribbella sp. HUAS MG21</name>
    <dbReference type="NCBI Taxonomy" id="3160966"/>
    <lineage>
        <taxon>Bacteria</taxon>
        <taxon>Bacillati</taxon>
        <taxon>Actinomycetota</taxon>
        <taxon>Actinomycetes</taxon>
        <taxon>Propionibacteriales</taxon>
        <taxon>Kribbellaceae</taxon>
        <taxon>Kribbella</taxon>
    </lineage>
</organism>
<evidence type="ECO:0000313" key="1">
    <source>
        <dbReference type="EMBL" id="XBV23925.1"/>
    </source>
</evidence>
<protein>
    <submittedName>
        <fullName evidence="1">Uncharacterized protein</fullName>
    </submittedName>
</protein>
<gene>
    <name evidence="1" type="ORF">ABN611_35845</name>
</gene>
<dbReference type="AlphaFoldDB" id="A0AAU7TB38"/>
<dbReference type="EMBL" id="CP158165">
    <property type="protein sequence ID" value="XBV23925.1"/>
    <property type="molecule type" value="Genomic_DNA"/>
</dbReference>
<proteinExistence type="predicted"/>